<accession>A0A9E8SIZ0</accession>
<dbReference type="RefSeq" id="WP_244820744.1">
    <property type="nucleotide sequence ID" value="NZ_CP112998.1"/>
</dbReference>
<protein>
    <submittedName>
        <fullName evidence="2">DUF5011 domain-containing protein</fullName>
    </submittedName>
</protein>
<dbReference type="EMBL" id="CP112998">
    <property type="protein sequence ID" value="WAC09629.1"/>
    <property type="molecule type" value="Genomic_DNA"/>
</dbReference>
<evidence type="ECO:0000313" key="3">
    <source>
        <dbReference type="Proteomes" id="UP001164653"/>
    </source>
</evidence>
<evidence type="ECO:0000259" key="1">
    <source>
        <dbReference type="Pfam" id="PF16403"/>
    </source>
</evidence>
<dbReference type="AlphaFoldDB" id="A0A9E8SIZ0"/>
<evidence type="ECO:0000313" key="2">
    <source>
        <dbReference type="EMBL" id="WAC09629.1"/>
    </source>
</evidence>
<organism evidence="2 3">
    <name type="scientific">Dyadobacter pollutisoli</name>
    <dbReference type="NCBI Taxonomy" id="2910158"/>
    <lineage>
        <taxon>Bacteria</taxon>
        <taxon>Pseudomonadati</taxon>
        <taxon>Bacteroidota</taxon>
        <taxon>Cytophagia</taxon>
        <taxon>Cytophagales</taxon>
        <taxon>Spirosomataceae</taxon>
        <taxon>Dyadobacter</taxon>
    </lineage>
</organism>
<sequence length="247" mass="26510">MKRFIKYIAVAFIGALSLSCEEEKVTEGISEITYFPDFDYKGDELILLPCGTAFTDPGVTASENGTSIPITTSVSPMISGGTSAEVGATPDRYTVNYSAVNKDGYDANASRVIWRACTGDLKTSIEGLYTSTVFRNGASGAQYTNMRYVLIRKKPGTTDTYQISDAIGGWYALGRALGDAYLAPGLEVTANSIPKNDFKFGGAPQVLGFGGPVTPKTLTVDPATKTIVMTTEWNIYSFVTTLKQVSF</sequence>
<dbReference type="KEGG" id="dpf:ON006_17915"/>
<gene>
    <name evidence="2" type="ORF">ON006_17915</name>
</gene>
<reference evidence="2" key="1">
    <citation type="submission" date="2022-11" db="EMBL/GenBank/DDBJ databases">
        <title>Dyadobacter pollutisoli sp. nov., isolated from plastic dumped soil.</title>
        <authorList>
            <person name="Kim J.M."/>
            <person name="Kim K.R."/>
            <person name="Lee J.K."/>
            <person name="Hao L."/>
            <person name="Jeon C.O."/>
        </authorList>
    </citation>
    <scope>NUCLEOTIDE SEQUENCE</scope>
    <source>
        <strain evidence="2">U1</strain>
    </source>
</reference>
<dbReference type="PROSITE" id="PS51257">
    <property type="entry name" value="PROKAR_LIPOPROTEIN"/>
    <property type="match status" value="1"/>
</dbReference>
<dbReference type="Proteomes" id="UP001164653">
    <property type="component" value="Chromosome"/>
</dbReference>
<feature type="domain" description="Pesticidal crystal protein Cry22Aa Ig-like" evidence="1">
    <location>
        <begin position="40"/>
        <end position="113"/>
    </location>
</feature>
<proteinExistence type="predicted"/>
<dbReference type="InterPro" id="IPR032179">
    <property type="entry name" value="Cry22Aa_Ig-like"/>
</dbReference>
<keyword evidence="3" id="KW-1185">Reference proteome</keyword>
<dbReference type="Pfam" id="PF16403">
    <property type="entry name" value="Bact_surface_Ig-like"/>
    <property type="match status" value="1"/>
</dbReference>
<name>A0A9E8SIZ0_9BACT</name>